<organism evidence="2 3">
    <name type="scientific">Paenibacillus lacisoli</name>
    <dbReference type="NCBI Taxonomy" id="3064525"/>
    <lineage>
        <taxon>Bacteria</taxon>
        <taxon>Bacillati</taxon>
        <taxon>Bacillota</taxon>
        <taxon>Bacilli</taxon>
        <taxon>Bacillales</taxon>
        <taxon>Paenibacillaceae</taxon>
        <taxon>Paenibacillus</taxon>
    </lineage>
</organism>
<proteinExistence type="predicted"/>
<dbReference type="Gene3D" id="2.40.50.660">
    <property type="match status" value="1"/>
</dbReference>
<dbReference type="InterPro" id="IPR019635">
    <property type="entry name" value="DUF2500"/>
</dbReference>
<keyword evidence="3" id="KW-1185">Reference proteome</keyword>
<dbReference type="Proteomes" id="UP001240171">
    <property type="component" value="Unassembled WGS sequence"/>
</dbReference>
<accession>A0ABT9C6H8</accession>
<evidence type="ECO:0000313" key="3">
    <source>
        <dbReference type="Proteomes" id="UP001240171"/>
    </source>
</evidence>
<dbReference type="EMBL" id="JAUQTB010000001">
    <property type="protein sequence ID" value="MDO7904865.1"/>
    <property type="molecule type" value="Genomic_DNA"/>
</dbReference>
<reference evidence="2 3" key="1">
    <citation type="submission" date="2023-07" db="EMBL/GenBank/DDBJ databases">
        <title>Paenibacillus sp. JX-17 nov. isolated from soil.</title>
        <authorList>
            <person name="Wan Y."/>
            <person name="Liu B."/>
        </authorList>
    </citation>
    <scope>NUCLEOTIDE SEQUENCE [LARGE SCALE GENOMIC DNA]</scope>
    <source>
        <strain evidence="2 3">JX-17</strain>
    </source>
</reference>
<evidence type="ECO:0000256" key="1">
    <source>
        <dbReference type="SAM" id="Phobius"/>
    </source>
</evidence>
<name>A0ABT9C6H8_9BACL</name>
<keyword evidence="1" id="KW-1133">Transmembrane helix</keyword>
<gene>
    <name evidence="2" type="ORF">Q5741_00390</name>
</gene>
<comment type="caution">
    <text evidence="2">The sequence shown here is derived from an EMBL/GenBank/DDBJ whole genome shotgun (WGS) entry which is preliminary data.</text>
</comment>
<sequence>MGLDSFWMFDFMGTVLPVVFVVIIGIALMSAGKGLLQWGRNQQQPVLTVHSIVTGRRIELKHSSTDEQSQTRTRYYVTFQVESGDRLEFDVNGSQYGQYAEGDNGRLTFQGTQFIGFDRDRGPVTFPLRQH</sequence>
<evidence type="ECO:0000313" key="2">
    <source>
        <dbReference type="EMBL" id="MDO7904865.1"/>
    </source>
</evidence>
<keyword evidence="1" id="KW-0812">Transmembrane</keyword>
<protein>
    <submittedName>
        <fullName evidence="2">DUF2500 domain-containing protein</fullName>
    </submittedName>
</protein>
<keyword evidence="1" id="KW-0472">Membrane</keyword>
<dbReference type="RefSeq" id="WP_305022064.1">
    <property type="nucleotide sequence ID" value="NZ_JAUQTB010000001.1"/>
</dbReference>
<feature type="transmembrane region" description="Helical" evidence="1">
    <location>
        <begin position="6"/>
        <end position="31"/>
    </location>
</feature>
<dbReference type="Pfam" id="PF10694">
    <property type="entry name" value="DUF2500"/>
    <property type="match status" value="1"/>
</dbReference>